<dbReference type="EMBL" id="FOGG01000008">
    <property type="protein sequence ID" value="SER36667.1"/>
    <property type="molecule type" value="Genomic_DNA"/>
</dbReference>
<organism evidence="1 2">
    <name type="scientific">Pedobacter rhizosphaerae</name>
    <dbReference type="NCBI Taxonomy" id="390241"/>
    <lineage>
        <taxon>Bacteria</taxon>
        <taxon>Pseudomonadati</taxon>
        <taxon>Bacteroidota</taxon>
        <taxon>Sphingobacteriia</taxon>
        <taxon>Sphingobacteriales</taxon>
        <taxon>Sphingobacteriaceae</taxon>
        <taxon>Pedobacter</taxon>
    </lineage>
</organism>
<protein>
    <submittedName>
        <fullName evidence="1">Uncharacterized protein</fullName>
    </submittedName>
</protein>
<keyword evidence="2" id="KW-1185">Reference proteome</keyword>
<dbReference type="AlphaFoldDB" id="A0A1H9NLN7"/>
<reference evidence="1 2" key="1">
    <citation type="submission" date="2016-10" db="EMBL/GenBank/DDBJ databases">
        <authorList>
            <person name="de Groot N.N."/>
        </authorList>
    </citation>
    <scope>NUCLEOTIDE SEQUENCE [LARGE SCALE GENOMIC DNA]</scope>
    <source>
        <strain evidence="1 2">DSM 18610</strain>
    </source>
</reference>
<name>A0A1H9NLN7_9SPHI</name>
<evidence type="ECO:0000313" key="2">
    <source>
        <dbReference type="Proteomes" id="UP000199572"/>
    </source>
</evidence>
<sequence length="33" mass="3616">MLSYETQRYVVIRRDAALNSTDRAGNGPETSSG</sequence>
<proteinExistence type="predicted"/>
<accession>A0A1H9NLN7</accession>
<dbReference type="Proteomes" id="UP000199572">
    <property type="component" value="Unassembled WGS sequence"/>
</dbReference>
<gene>
    <name evidence="1" type="ORF">SAMN04488023_1081</name>
</gene>
<evidence type="ECO:0000313" key="1">
    <source>
        <dbReference type="EMBL" id="SER36667.1"/>
    </source>
</evidence>